<feature type="non-terminal residue" evidence="1">
    <location>
        <position position="74"/>
    </location>
</feature>
<gene>
    <name evidence="1" type="ORF">PECUL_23A035602</name>
</gene>
<dbReference type="AlphaFoldDB" id="A0AAD1RW87"/>
<reference evidence="1" key="1">
    <citation type="submission" date="2022-03" db="EMBL/GenBank/DDBJ databases">
        <authorList>
            <person name="Alioto T."/>
            <person name="Alioto T."/>
            <person name="Gomez Garrido J."/>
        </authorList>
    </citation>
    <scope>NUCLEOTIDE SEQUENCE</scope>
</reference>
<organism evidence="1 2">
    <name type="scientific">Pelobates cultripes</name>
    <name type="common">Western spadefoot toad</name>
    <dbReference type="NCBI Taxonomy" id="61616"/>
    <lineage>
        <taxon>Eukaryota</taxon>
        <taxon>Metazoa</taxon>
        <taxon>Chordata</taxon>
        <taxon>Craniata</taxon>
        <taxon>Vertebrata</taxon>
        <taxon>Euteleostomi</taxon>
        <taxon>Amphibia</taxon>
        <taxon>Batrachia</taxon>
        <taxon>Anura</taxon>
        <taxon>Pelobatoidea</taxon>
        <taxon>Pelobatidae</taxon>
        <taxon>Pelobates</taxon>
    </lineage>
</organism>
<keyword evidence="2" id="KW-1185">Reference proteome</keyword>
<protein>
    <submittedName>
        <fullName evidence="1">Uncharacterized protein</fullName>
    </submittedName>
</protein>
<evidence type="ECO:0000313" key="1">
    <source>
        <dbReference type="EMBL" id="CAH2282487.1"/>
    </source>
</evidence>
<proteinExistence type="predicted"/>
<dbReference type="Proteomes" id="UP001295444">
    <property type="component" value="Chromosome 04"/>
</dbReference>
<sequence>MGPTYLRWGRQPKQRTVEKSYCRQALRQYNSSTTKRETCRAGEMRGEHLLTEDLQQLPFAESLRSQAIWDANFH</sequence>
<accession>A0AAD1RW87</accession>
<name>A0AAD1RW87_PELCU</name>
<dbReference type="EMBL" id="OW240915">
    <property type="protein sequence ID" value="CAH2282487.1"/>
    <property type="molecule type" value="Genomic_DNA"/>
</dbReference>
<evidence type="ECO:0000313" key="2">
    <source>
        <dbReference type="Proteomes" id="UP001295444"/>
    </source>
</evidence>